<dbReference type="EMBL" id="FR824065">
    <property type="protein sequence ID" value="CCA16334.1"/>
    <property type="molecule type" value="Genomic_DNA"/>
</dbReference>
<accession>F0W3G2</accession>
<evidence type="ECO:0000313" key="2">
    <source>
        <dbReference type="EMBL" id="CCA16334.1"/>
    </source>
</evidence>
<reference evidence="1" key="2">
    <citation type="submission" date="2011-02" db="EMBL/GenBank/DDBJ databases">
        <authorList>
            <person name="MacLean D."/>
        </authorList>
    </citation>
    <scope>NUCLEOTIDE SEQUENCE</scope>
</reference>
<organism evidence="1">
    <name type="scientific">Albugo laibachii Nc14</name>
    <dbReference type="NCBI Taxonomy" id="890382"/>
    <lineage>
        <taxon>Eukaryota</taxon>
        <taxon>Sar</taxon>
        <taxon>Stramenopiles</taxon>
        <taxon>Oomycota</taxon>
        <taxon>Peronosporomycetes</taxon>
        <taxon>Albuginales</taxon>
        <taxon>Albuginaceae</taxon>
        <taxon>Albugo</taxon>
    </lineage>
</organism>
<reference evidence="1" key="1">
    <citation type="journal article" date="2011" name="PLoS Biol.">
        <title>Gene gain and loss during evolution of obligate parasitism in the white rust pathogen of Arabidopsis thaliana.</title>
        <authorList>
            <person name="Kemen E."/>
            <person name="Gardiner A."/>
            <person name="Schultz-Larsen T."/>
            <person name="Kemen A.C."/>
            <person name="Balmuth A.L."/>
            <person name="Robert-Seilaniantz A."/>
            <person name="Bailey K."/>
            <person name="Holub E."/>
            <person name="Studholme D.J."/>
            <person name="Maclean D."/>
            <person name="Jones J.D."/>
        </authorList>
    </citation>
    <scope>NUCLEOTIDE SEQUENCE</scope>
</reference>
<dbReference type="AlphaFoldDB" id="F0W3G2"/>
<evidence type="ECO:0000313" key="1">
    <source>
        <dbReference type="EMBL" id="CCA15605.1"/>
    </source>
</evidence>
<gene>
    <name evidence="1" type="primary">AlNc14C13G1530</name>
    <name evidence="2" type="synonym">AlNc14C20G2109</name>
    <name evidence="1" type="ORF">ALNC14_017480</name>
    <name evidence="2" type="ORF">ALNC14_024770</name>
</gene>
<sequence length="129" mass="14916">MGNPIDNRNNFRARMDEIVRSVGDEAQGFRARNCKTRWNSNVLPLQAAETIMRLIINETQCGDHNDLRNTMASYDTENDAVRLTLSQLNIRSRDYHGDACVTNIGNVRVRIEEIRSYSFSFFNDLRSEQ</sequence>
<name>F0W3G2_9STRA</name>
<dbReference type="EMBL" id="FR824058">
    <property type="protein sequence ID" value="CCA15605.1"/>
    <property type="molecule type" value="Genomic_DNA"/>
</dbReference>
<protein>
    <submittedName>
        <fullName evidence="1">AlNc14C13G1530 protein</fullName>
    </submittedName>
    <submittedName>
        <fullName evidence="2">AlNc14C20G2109 protein</fullName>
    </submittedName>
</protein>
<dbReference type="HOGENOM" id="CLU_1952828_0_0_1"/>
<proteinExistence type="predicted"/>